<dbReference type="EMBL" id="VCQV01000091">
    <property type="protein sequence ID" value="TWP32126.1"/>
    <property type="molecule type" value="Genomic_DNA"/>
</dbReference>
<evidence type="ECO:0000313" key="2">
    <source>
        <dbReference type="Proteomes" id="UP000320244"/>
    </source>
</evidence>
<dbReference type="RefSeq" id="WP_146321467.1">
    <property type="nucleotide sequence ID" value="NZ_VCQV01000091.1"/>
</dbReference>
<reference evidence="1 2" key="2">
    <citation type="submission" date="2019-08" db="EMBL/GenBank/DDBJ databases">
        <title>Jejuicoccus antrihumi gen. nov., sp. nov., a new member of the family Dermacoccaceae isolated from a cave.</title>
        <authorList>
            <person name="Schumann P."/>
            <person name="Kim I.S."/>
        </authorList>
    </citation>
    <scope>NUCLEOTIDE SEQUENCE [LARGE SCALE GENOMIC DNA]</scope>
    <source>
        <strain evidence="1 2">C5-26</strain>
    </source>
</reference>
<reference evidence="1 2" key="1">
    <citation type="submission" date="2019-05" db="EMBL/GenBank/DDBJ databases">
        <authorList>
            <person name="Lee S.D."/>
        </authorList>
    </citation>
    <scope>NUCLEOTIDE SEQUENCE [LARGE SCALE GENOMIC DNA]</scope>
    <source>
        <strain evidence="1 2">C5-26</strain>
    </source>
</reference>
<organism evidence="1 2">
    <name type="scientific">Leekyejoonella antrihumi</name>
    <dbReference type="NCBI Taxonomy" id="1660198"/>
    <lineage>
        <taxon>Bacteria</taxon>
        <taxon>Bacillati</taxon>
        <taxon>Actinomycetota</taxon>
        <taxon>Actinomycetes</taxon>
        <taxon>Micrococcales</taxon>
        <taxon>Dermacoccaceae</taxon>
        <taxon>Leekyejoonella</taxon>
    </lineage>
</organism>
<comment type="caution">
    <text evidence="1">The sequence shown here is derived from an EMBL/GenBank/DDBJ whole genome shotgun (WGS) entry which is preliminary data.</text>
</comment>
<protein>
    <submittedName>
        <fullName evidence="1">Zinc-ribbon domain-containing protein</fullName>
    </submittedName>
</protein>
<dbReference type="Proteomes" id="UP000320244">
    <property type="component" value="Unassembled WGS sequence"/>
</dbReference>
<proteinExistence type="predicted"/>
<accession>A0A563DPM8</accession>
<dbReference type="OrthoDB" id="5180668at2"/>
<evidence type="ECO:0000313" key="1">
    <source>
        <dbReference type="EMBL" id="TWP32126.1"/>
    </source>
</evidence>
<name>A0A563DPM8_9MICO</name>
<keyword evidence="2" id="KW-1185">Reference proteome</keyword>
<dbReference type="AlphaFoldDB" id="A0A563DPM8"/>
<gene>
    <name evidence="1" type="ORF">FGL98_24650</name>
</gene>
<sequence>MALINCRECGSQISDSATACPRCGVAAPGGSCALVLTRPSLVGGAVRTEVHVDGRPYGNLSARGRVVVPVTPGSHHVEVRTRESPVLRQ</sequence>